<name>A0A918KP94_9ACTN</name>
<keyword evidence="3" id="KW-1185">Reference proteome</keyword>
<organism evidence="2 3">
    <name type="scientific">Streptomyces minutiscleroticus</name>
    <dbReference type="NCBI Taxonomy" id="68238"/>
    <lineage>
        <taxon>Bacteria</taxon>
        <taxon>Bacillati</taxon>
        <taxon>Actinomycetota</taxon>
        <taxon>Actinomycetes</taxon>
        <taxon>Kitasatosporales</taxon>
        <taxon>Streptomycetaceae</taxon>
        <taxon>Streptomyces</taxon>
    </lineage>
</organism>
<comment type="caution">
    <text evidence="2">The sequence shown here is derived from an EMBL/GenBank/DDBJ whole genome shotgun (WGS) entry which is preliminary data.</text>
</comment>
<reference evidence="2" key="1">
    <citation type="journal article" date="2014" name="Int. J. Syst. Evol. Microbiol.">
        <title>Complete genome sequence of Corynebacterium casei LMG S-19264T (=DSM 44701T), isolated from a smear-ripened cheese.</title>
        <authorList>
            <consortium name="US DOE Joint Genome Institute (JGI-PGF)"/>
            <person name="Walter F."/>
            <person name="Albersmeier A."/>
            <person name="Kalinowski J."/>
            <person name="Ruckert C."/>
        </authorList>
    </citation>
    <scope>NUCLEOTIDE SEQUENCE</scope>
    <source>
        <strain evidence="2">JCM 4790</strain>
    </source>
</reference>
<evidence type="ECO:0000313" key="3">
    <source>
        <dbReference type="Proteomes" id="UP000619244"/>
    </source>
</evidence>
<dbReference type="AlphaFoldDB" id="A0A918KP94"/>
<evidence type="ECO:0000256" key="1">
    <source>
        <dbReference type="SAM" id="MobiDB-lite"/>
    </source>
</evidence>
<feature type="region of interest" description="Disordered" evidence="1">
    <location>
        <begin position="1"/>
        <end position="33"/>
    </location>
</feature>
<reference evidence="2" key="2">
    <citation type="submission" date="2020-09" db="EMBL/GenBank/DDBJ databases">
        <authorList>
            <person name="Sun Q."/>
            <person name="Ohkuma M."/>
        </authorList>
    </citation>
    <scope>NUCLEOTIDE SEQUENCE</scope>
    <source>
        <strain evidence="2">JCM 4790</strain>
    </source>
</reference>
<sequence>MPTEQAVVVRGGGDDADTGTGTGTGTGRRTHQPPVATVTDVSWSGGRAVTESPVPDGTVTTGTLRASRAVPRVSRLPPGPTSRAAPAERLYRTTPYHFLIESRITC</sequence>
<dbReference type="EMBL" id="BMVU01000009">
    <property type="protein sequence ID" value="GGX71283.1"/>
    <property type="molecule type" value="Genomic_DNA"/>
</dbReference>
<evidence type="ECO:0000313" key="2">
    <source>
        <dbReference type="EMBL" id="GGX71283.1"/>
    </source>
</evidence>
<gene>
    <name evidence="2" type="ORF">GCM10010358_27190</name>
</gene>
<protein>
    <submittedName>
        <fullName evidence="2">Uncharacterized protein</fullName>
    </submittedName>
</protein>
<dbReference type="Proteomes" id="UP000619244">
    <property type="component" value="Unassembled WGS sequence"/>
</dbReference>
<proteinExistence type="predicted"/>
<accession>A0A918KP94</accession>